<name>A0A6J5KLH1_9CAUD</name>
<dbReference type="EMBL" id="LR796140">
    <property type="protein sequence ID" value="CAB4121180.1"/>
    <property type="molecule type" value="Genomic_DNA"/>
</dbReference>
<protein>
    <submittedName>
        <fullName evidence="1">Uncharacterized protein</fullName>
    </submittedName>
</protein>
<organism evidence="1">
    <name type="scientific">uncultured Caudovirales phage</name>
    <dbReference type="NCBI Taxonomy" id="2100421"/>
    <lineage>
        <taxon>Viruses</taxon>
        <taxon>Duplodnaviria</taxon>
        <taxon>Heunggongvirae</taxon>
        <taxon>Uroviricota</taxon>
        <taxon>Caudoviricetes</taxon>
        <taxon>Peduoviridae</taxon>
        <taxon>Maltschvirus</taxon>
        <taxon>Maltschvirus maltsch</taxon>
    </lineage>
</organism>
<reference evidence="1" key="1">
    <citation type="submission" date="2020-04" db="EMBL/GenBank/DDBJ databases">
        <authorList>
            <person name="Chiriac C."/>
            <person name="Salcher M."/>
            <person name="Ghai R."/>
            <person name="Kavagutti S V."/>
        </authorList>
    </citation>
    <scope>NUCLEOTIDE SEQUENCE</scope>
</reference>
<accession>A0A6J5KLH1</accession>
<sequence length="536" mass="61111">MSQENDIQLLFDQLLTQVTTPKKRKTKSTTLLQNSEAAIESLFKNIKIKKNYEKVDLKIGDIVGTKTIIGFHDTKAYVVIYACICGEINKDTKYNIKNRGCRKCNSIIDLKNKKLLFEGTIQGKRTIKEIYRHTNGKLVAICVCKCNELKHIELARLKEGESLSCPKCKKMTIKQCSVKIGDVFGTRTVIEAAQYIHGKYHVLTQCICGRKDIVDIHSLKRTKFCVVCSAKATNLRLMSEKKWKQPIPKKKKITQETTFEILPDEDRSLEDIFQAMTNIDDTHQVLNKSDSHKKLESHIDILQNLDNDNVSDVFDAILGLDSNQHVDSNQRIDSKKIKKKEIIIKKDHNIGLRFGKRTVTGFARKYQSGIKLYTNICDCGKIQTSTISYIKKNKECRWCITDMDIIGRKYNKWTIEKFAGNHGTRGKMFICTCDCGNISTISWSCMKSNKSTQCVRCRIIQTQKMLIAKPRKQGYYEQIQNGTVFGNRTIIDSIIKINKLGQGTVLCKCICGQEKAIPYQSLLEGRATSCHKCAQQ</sequence>
<gene>
    <name evidence="1" type="ORF">UFOVP9_21</name>
</gene>
<proteinExistence type="predicted"/>
<evidence type="ECO:0000313" key="1">
    <source>
        <dbReference type="EMBL" id="CAB4121180.1"/>
    </source>
</evidence>